<dbReference type="Pfam" id="PF00108">
    <property type="entry name" value="Thiolase_N"/>
    <property type="match status" value="1"/>
</dbReference>
<dbReference type="PANTHER" id="PTHR18919:SF107">
    <property type="entry name" value="ACETYL-COA ACETYLTRANSFERASE, CYTOSOLIC"/>
    <property type="match status" value="1"/>
</dbReference>
<evidence type="ECO:0000256" key="2">
    <source>
        <dbReference type="ARBA" id="ARBA00022679"/>
    </source>
</evidence>
<dbReference type="FunFam" id="3.40.47.10:FF:000010">
    <property type="entry name" value="Acetyl-CoA acetyltransferase (Thiolase)"/>
    <property type="match status" value="1"/>
</dbReference>
<proteinExistence type="inferred from homology"/>
<feature type="domain" description="Thiolase C-terminal" evidence="9">
    <location>
        <begin position="269"/>
        <end position="390"/>
    </location>
</feature>
<dbReference type="Pfam" id="PF02803">
    <property type="entry name" value="Thiolase_C"/>
    <property type="match status" value="1"/>
</dbReference>
<dbReference type="NCBIfam" id="TIGR01930">
    <property type="entry name" value="AcCoA-C-Actrans"/>
    <property type="match status" value="1"/>
</dbReference>
<dbReference type="InterPro" id="IPR020615">
    <property type="entry name" value="Thiolase_acyl_enz_int_AS"/>
</dbReference>
<dbReference type="RefSeq" id="WP_068491163.1">
    <property type="nucleotide sequence ID" value="NZ_LWQT01000044.1"/>
</dbReference>
<dbReference type="Proteomes" id="UP000078428">
    <property type="component" value="Unassembled WGS sequence"/>
</dbReference>
<dbReference type="STRING" id="1285242.A6A04_00940"/>
<comment type="caution">
    <text evidence="10">The sequence shown here is derived from an EMBL/GenBank/DDBJ whole genome shotgun (WGS) entry which is preliminary data.</text>
</comment>
<feature type="active site" description="Acyl-thioester intermediate" evidence="6">
    <location>
        <position position="88"/>
    </location>
</feature>
<dbReference type="InterPro" id="IPR020617">
    <property type="entry name" value="Thiolase_C"/>
</dbReference>
<feature type="active site" description="Proton acceptor" evidence="6">
    <location>
        <position position="347"/>
    </location>
</feature>
<dbReference type="InterPro" id="IPR002155">
    <property type="entry name" value="Thiolase"/>
</dbReference>
<evidence type="ECO:0000256" key="4">
    <source>
        <dbReference type="ARBA" id="ARBA00023315"/>
    </source>
</evidence>
<evidence type="ECO:0000256" key="1">
    <source>
        <dbReference type="ARBA" id="ARBA00010982"/>
    </source>
</evidence>
<evidence type="ECO:0000256" key="5">
    <source>
        <dbReference type="ARBA" id="ARBA00037924"/>
    </source>
</evidence>
<dbReference type="PANTHER" id="PTHR18919">
    <property type="entry name" value="ACETYL-COA C-ACYLTRANSFERASE"/>
    <property type="match status" value="1"/>
</dbReference>
<dbReference type="PIRSF" id="PIRSF000429">
    <property type="entry name" value="Ac-CoA_Ac_transf"/>
    <property type="match status" value="1"/>
</dbReference>
<dbReference type="Gene3D" id="3.40.47.10">
    <property type="match status" value="2"/>
</dbReference>
<dbReference type="GO" id="GO:0003988">
    <property type="term" value="F:acetyl-CoA C-acyltransferase activity"/>
    <property type="evidence" value="ECO:0007669"/>
    <property type="project" value="UniProtKB-ARBA"/>
</dbReference>
<protein>
    <submittedName>
        <fullName evidence="10">Acetyl-CoA acetyltransferase</fullName>
    </submittedName>
</protein>
<evidence type="ECO:0000256" key="3">
    <source>
        <dbReference type="ARBA" id="ARBA00022752"/>
    </source>
</evidence>
<accession>A0A178MSQ9</accession>
<evidence type="ECO:0000256" key="6">
    <source>
        <dbReference type="PIRSR" id="PIRSR000429-1"/>
    </source>
</evidence>
<keyword evidence="3" id="KW-0583">PHB biosynthesis</keyword>
<dbReference type="GO" id="GO:0044281">
    <property type="term" value="P:small molecule metabolic process"/>
    <property type="evidence" value="ECO:0007669"/>
    <property type="project" value="UniProtKB-ARBA"/>
</dbReference>
<keyword evidence="2 7" id="KW-0808">Transferase</keyword>
<dbReference type="AlphaFoldDB" id="A0A178MSQ9"/>
<keyword evidence="4 7" id="KW-0012">Acyltransferase</keyword>
<dbReference type="InterPro" id="IPR016039">
    <property type="entry name" value="Thiolase-like"/>
</dbReference>
<comment type="pathway">
    <text evidence="5">Metabolic intermediate biosynthesis; (R)-mevalonate biosynthesis; (R)-mevalonate from acetyl-CoA: step 1/3.</text>
</comment>
<dbReference type="PROSITE" id="PS00737">
    <property type="entry name" value="THIOLASE_2"/>
    <property type="match status" value="1"/>
</dbReference>
<dbReference type="PROSITE" id="PS00099">
    <property type="entry name" value="THIOLASE_3"/>
    <property type="match status" value="1"/>
</dbReference>
<feature type="active site" description="Proton acceptor" evidence="6">
    <location>
        <position position="377"/>
    </location>
</feature>
<evidence type="ECO:0000256" key="7">
    <source>
        <dbReference type="RuleBase" id="RU003557"/>
    </source>
</evidence>
<evidence type="ECO:0000313" key="11">
    <source>
        <dbReference type="Proteomes" id="UP000078428"/>
    </source>
</evidence>
<dbReference type="EMBL" id="LWQT01000044">
    <property type="protein sequence ID" value="OAN52292.1"/>
    <property type="molecule type" value="Genomic_DNA"/>
</dbReference>
<evidence type="ECO:0000259" key="8">
    <source>
        <dbReference type="Pfam" id="PF00108"/>
    </source>
</evidence>
<evidence type="ECO:0000259" key="9">
    <source>
        <dbReference type="Pfam" id="PF02803"/>
    </source>
</evidence>
<comment type="similarity">
    <text evidence="1 7">Belongs to the thiolase-like superfamily. Thiolase family.</text>
</comment>
<sequence length="390" mass="40292">MTDIVIAAATRTAIGSFSGSLSGFQAAQLGEIVIREALKRAGVEAEAVDEVLMGHILSAGCGQNTARQAAIKAGIPNTATAMAINQLCGSGLRAVALGFQAIALGDANIVVAGGQESMTNAQHSAFLRNGVKMGSLEFTDTMIRDGLTDAFSPIHMGITAENLAEKFNISRAEQDEFAVASQNKAEAAIKSGRFKDEITPVTIMVKKEEKVFDTDEFVRIGATLDAIAKPKPAFKKDGTVTAANASGINDGAAVAVLMTAKEAAKRGITPLARIAGWATAGVDPNTMGYGPVPASQKLLAKIGWKHQDLDLIEANEAFAAQAISVNKGMGWDTSKVNVNGGAIAIGHPIGASGARVLVTLLHEMQKRGGKKGLATLCIGGGMGIALAVER</sequence>
<dbReference type="PROSITE" id="PS00098">
    <property type="entry name" value="THIOLASE_1"/>
    <property type="match status" value="1"/>
</dbReference>
<gene>
    <name evidence="10" type="ORF">A6A04_00940</name>
</gene>
<name>A0A178MSQ9_9PROT</name>
<dbReference type="InterPro" id="IPR020613">
    <property type="entry name" value="Thiolase_CS"/>
</dbReference>
<dbReference type="OrthoDB" id="9764638at2"/>
<reference evidence="10 11" key="1">
    <citation type="submission" date="2016-04" db="EMBL/GenBank/DDBJ databases">
        <title>Draft genome sequence of freshwater magnetotactic bacteria Magnetospirillum marisnigri SP-1 and Magnetospirillum moscoviense BB-1.</title>
        <authorList>
            <person name="Koziaeva V."/>
            <person name="Dziuba M.V."/>
            <person name="Ivanov T.M."/>
            <person name="Kuznetsov B."/>
            <person name="Grouzdev D.S."/>
        </authorList>
    </citation>
    <scope>NUCLEOTIDE SEQUENCE [LARGE SCALE GENOMIC DNA]</scope>
    <source>
        <strain evidence="10 11">SP-1</strain>
    </source>
</reference>
<dbReference type="InterPro" id="IPR020610">
    <property type="entry name" value="Thiolase_AS"/>
</dbReference>
<keyword evidence="11" id="KW-1185">Reference proteome</keyword>
<dbReference type="SUPFAM" id="SSF53901">
    <property type="entry name" value="Thiolase-like"/>
    <property type="match status" value="2"/>
</dbReference>
<dbReference type="CDD" id="cd00751">
    <property type="entry name" value="thiolase"/>
    <property type="match status" value="1"/>
</dbReference>
<evidence type="ECO:0000313" key="10">
    <source>
        <dbReference type="EMBL" id="OAN52292.1"/>
    </source>
</evidence>
<dbReference type="InterPro" id="IPR020616">
    <property type="entry name" value="Thiolase_N"/>
</dbReference>
<dbReference type="GO" id="GO:0042619">
    <property type="term" value="P:poly-hydroxybutyrate biosynthetic process"/>
    <property type="evidence" value="ECO:0007669"/>
    <property type="project" value="UniProtKB-KW"/>
</dbReference>
<organism evidence="10 11">
    <name type="scientific">Paramagnetospirillum marisnigri</name>
    <dbReference type="NCBI Taxonomy" id="1285242"/>
    <lineage>
        <taxon>Bacteria</taxon>
        <taxon>Pseudomonadati</taxon>
        <taxon>Pseudomonadota</taxon>
        <taxon>Alphaproteobacteria</taxon>
        <taxon>Rhodospirillales</taxon>
        <taxon>Magnetospirillaceae</taxon>
        <taxon>Paramagnetospirillum</taxon>
    </lineage>
</organism>
<feature type="domain" description="Thiolase N-terminal" evidence="8">
    <location>
        <begin position="4"/>
        <end position="260"/>
    </location>
</feature>